<accession>A0A1I3GUH6</accession>
<dbReference type="STRING" id="69895.SAMN05192551_11058"/>
<proteinExistence type="predicted"/>
<dbReference type="Gene3D" id="3.30.2310.20">
    <property type="entry name" value="RelE-like"/>
    <property type="match status" value="1"/>
</dbReference>
<evidence type="ECO:0000313" key="3">
    <source>
        <dbReference type="Proteomes" id="UP000199287"/>
    </source>
</evidence>
<dbReference type="InterPro" id="IPR007712">
    <property type="entry name" value="RelE/ParE_toxin"/>
</dbReference>
<dbReference type="Proteomes" id="UP000199287">
    <property type="component" value="Unassembled WGS sequence"/>
</dbReference>
<keyword evidence="3" id="KW-1185">Reference proteome</keyword>
<reference evidence="3" key="1">
    <citation type="submission" date="2016-10" db="EMBL/GenBank/DDBJ databases">
        <authorList>
            <person name="Varghese N."/>
            <person name="Submissions S."/>
        </authorList>
    </citation>
    <scope>NUCLEOTIDE SEQUENCE [LARGE SCALE GENOMIC DNA]</scope>
    <source>
        <strain evidence="3">Z-7934</strain>
    </source>
</reference>
<sequence>MKYRILKTDKAEDQIRSIIHYIADQMGDAMVALSYLEKMEKAIERLEDLPESGQIPRYSILKKQGYRVVMMDQHLAFYKVNHEERIVIIYAVVDGRQEYLRLIE</sequence>
<dbReference type="EMBL" id="FOQA01000010">
    <property type="protein sequence ID" value="SFI27235.1"/>
    <property type="molecule type" value="Genomic_DNA"/>
</dbReference>
<name>A0A1I3GUH6_9FIRM</name>
<keyword evidence="1" id="KW-1277">Toxin-antitoxin system</keyword>
<evidence type="ECO:0000313" key="2">
    <source>
        <dbReference type="EMBL" id="SFI27235.1"/>
    </source>
</evidence>
<organism evidence="2 3">
    <name type="scientific">Tindallia magadiensis</name>
    <dbReference type="NCBI Taxonomy" id="69895"/>
    <lineage>
        <taxon>Bacteria</taxon>
        <taxon>Bacillati</taxon>
        <taxon>Bacillota</taxon>
        <taxon>Clostridia</taxon>
        <taxon>Peptostreptococcales</taxon>
        <taxon>Tindalliaceae</taxon>
        <taxon>Tindallia</taxon>
    </lineage>
</organism>
<protein>
    <submittedName>
        <fullName evidence="2">Toxin ParE1/3/4</fullName>
    </submittedName>
</protein>
<evidence type="ECO:0000256" key="1">
    <source>
        <dbReference type="ARBA" id="ARBA00022649"/>
    </source>
</evidence>
<gene>
    <name evidence="2" type="ORF">SAMN05192551_11058</name>
</gene>
<dbReference type="OrthoDB" id="1954815at2"/>
<dbReference type="AlphaFoldDB" id="A0A1I3GUH6"/>
<dbReference type="RefSeq" id="WP_093373413.1">
    <property type="nucleotide sequence ID" value="NZ_FOQA01000010.1"/>
</dbReference>
<dbReference type="Pfam" id="PF05016">
    <property type="entry name" value="ParE_toxin"/>
    <property type="match status" value="1"/>
</dbReference>
<dbReference type="InterPro" id="IPR035093">
    <property type="entry name" value="RelE/ParE_toxin_dom_sf"/>
</dbReference>